<keyword evidence="3" id="KW-0808">Transferase</keyword>
<keyword evidence="5 7" id="KW-1133">Transmembrane helix</keyword>
<protein>
    <recommendedName>
        <fullName evidence="8">Bacterial sugar transferase domain-containing protein</fullName>
    </recommendedName>
</protein>
<accession>A0A1F5S4T7</accession>
<dbReference type="Pfam" id="PF02397">
    <property type="entry name" value="Bac_transf"/>
    <property type="match status" value="1"/>
</dbReference>
<reference evidence="9 10" key="1">
    <citation type="journal article" date="2016" name="Nat. Commun.">
        <title>Thousands of microbial genomes shed light on interconnected biogeochemical processes in an aquifer system.</title>
        <authorList>
            <person name="Anantharaman K."/>
            <person name="Brown C.T."/>
            <person name="Hug L.A."/>
            <person name="Sharon I."/>
            <person name="Castelle C.J."/>
            <person name="Probst A.J."/>
            <person name="Thomas B.C."/>
            <person name="Singh A."/>
            <person name="Wilkins M.J."/>
            <person name="Karaoz U."/>
            <person name="Brodie E.L."/>
            <person name="Williams K.H."/>
            <person name="Hubbard S.S."/>
            <person name="Banfield J.F."/>
        </authorList>
    </citation>
    <scope>NUCLEOTIDE SEQUENCE [LARGE SCALE GENOMIC DNA]</scope>
</reference>
<feature type="transmembrane region" description="Helical" evidence="7">
    <location>
        <begin position="75"/>
        <end position="95"/>
    </location>
</feature>
<dbReference type="InterPro" id="IPR003362">
    <property type="entry name" value="Bact_transf"/>
</dbReference>
<evidence type="ECO:0000256" key="2">
    <source>
        <dbReference type="ARBA" id="ARBA00006464"/>
    </source>
</evidence>
<evidence type="ECO:0000313" key="9">
    <source>
        <dbReference type="EMBL" id="OGF21714.1"/>
    </source>
</evidence>
<dbReference type="EMBL" id="MFFS01000055">
    <property type="protein sequence ID" value="OGF21714.1"/>
    <property type="molecule type" value="Genomic_DNA"/>
</dbReference>
<organism evidence="9 10">
    <name type="scientific">Candidatus Falkowbacteria bacterium RBG_13_39_14</name>
    <dbReference type="NCBI Taxonomy" id="1797985"/>
    <lineage>
        <taxon>Bacteria</taxon>
        <taxon>Candidatus Falkowiibacteriota</taxon>
    </lineage>
</organism>
<proteinExistence type="inferred from homology"/>
<dbReference type="NCBIfam" id="TIGR03025">
    <property type="entry name" value="EPS_sugtrans"/>
    <property type="match status" value="1"/>
</dbReference>
<feature type="transmembrane region" description="Helical" evidence="7">
    <location>
        <begin position="327"/>
        <end position="351"/>
    </location>
</feature>
<evidence type="ECO:0000259" key="8">
    <source>
        <dbReference type="Pfam" id="PF02397"/>
    </source>
</evidence>
<gene>
    <name evidence="9" type="ORF">A2Y83_03260</name>
</gene>
<name>A0A1F5S4T7_9BACT</name>
<evidence type="ECO:0000256" key="1">
    <source>
        <dbReference type="ARBA" id="ARBA00004141"/>
    </source>
</evidence>
<evidence type="ECO:0000256" key="4">
    <source>
        <dbReference type="ARBA" id="ARBA00022692"/>
    </source>
</evidence>
<feature type="transmembrane region" description="Helical" evidence="7">
    <location>
        <begin position="107"/>
        <end position="125"/>
    </location>
</feature>
<dbReference type="PANTHER" id="PTHR30576">
    <property type="entry name" value="COLANIC BIOSYNTHESIS UDP-GLUCOSE LIPID CARRIER TRANSFERASE"/>
    <property type="match status" value="1"/>
</dbReference>
<dbReference type="GO" id="GO:0016020">
    <property type="term" value="C:membrane"/>
    <property type="evidence" value="ECO:0007669"/>
    <property type="project" value="UniProtKB-SubCell"/>
</dbReference>
<comment type="similarity">
    <text evidence="2">Belongs to the bacterial sugar transferase family.</text>
</comment>
<evidence type="ECO:0000256" key="5">
    <source>
        <dbReference type="ARBA" id="ARBA00022989"/>
    </source>
</evidence>
<keyword evidence="6 7" id="KW-0472">Membrane</keyword>
<keyword evidence="4 7" id="KW-0812">Transmembrane</keyword>
<evidence type="ECO:0000256" key="7">
    <source>
        <dbReference type="SAM" id="Phobius"/>
    </source>
</evidence>
<dbReference type="InterPro" id="IPR017475">
    <property type="entry name" value="EPS_sugar_tfrase"/>
</dbReference>
<dbReference type="PANTHER" id="PTHR30576:SF0">
    <property type="entry name" value="UNDECAPRENYL-PHOSPHATE N-ACETYLGALACTOSAMINYL 1-PHOSPHATE TRANSFERASE-RELATED"/>
    <property type="match status" value="1"/>
</dbReference>
<dbReference type="STRING" id="1797985.A2Y83_03260"/>
<evidence type="ECO:0000256" key="3">
    <source>
        <dbReference type="ARBA" id="ARBA00022679"/>
    </source>
</evidence>
<dbReference type="Proteomes" id="UP000178323">
    <property type="component" value="Unassembled WGS sequence"/>
</dbReference>
<dbReference type="AlphaFoldDB" id="A0A1F5S4T7"/>
<evidence type="ECO:0000313" key="10">
    <source>
        <dbReference type="Proteomes" id="UP000178323"/>
    </source>
</evidence>
<feature type="domain" description="Bacterial sugar transferase" evidence="8">
    <location>
        <begin position="325"/>
        <end position="507"/>
    </location>
</feature>
<comment type="subcellular location">
    <subcellularLocation>
        <location evidence="1">Membrane</location>
        <topology evidence="1">Multi-pass membrane protein</topology>
    </subcellularLocation>
</comment>
<evidence type="ECO:0000256" key="6">
    <source>
        <dbReference type="ARBA" id="ARBA00023136"/>
    </source>
</evidence>
<sequence length="512" mass="58195">MSIKTKKIILFLGDVVILFFSLYLTLLVRYGANFTKAIWNAHFPVFAGLYFIWLLIFYITNLYEISDAKISLDYYQKILLGLVICGFISTAYFYFNPKINIAPKTNLFLNLIIIAALFSIWRNLFSIILKSTGKNNVLFAGYSETAYKFAQSVNNNPQMGYKIIAFAGTSDKASDKRLASTNTTKSVETEHCSVLLNKSQETGQCPVSTRKGSDAASNERGGIKFLQPNDDFKEFIRQNNINTIVINLQLRENRPQMESDSLKESDSNPALRAALFQYLPLGVNFISYSDFYENLYSLVPTDAISHVWFIENLTEGSKKAYDVLKRIFDISAAIILGVISVPFIPFIALAIKTSDNGPVFFKQIRTGKNGKNFLVVKFRSMIPDAEKDGAQWSKENDPRITTIGKFLRKARLDEIPQLINVLRGEMSMVGPRPERPEFIEVLEKEIPFYKQRLLVKPGLTGWAQVNLRYGASKECAMLKLKYDLYYIKHRSIVLDLKIILKTIAIVFGFKGR</sequence>
<dbReference type="GO" id="GO:0016780">
    <property type="term" value="F:phosphotransferase activity, for other substituted phosphate groups"/>
    <property type="evidence" value="ECO:0007669"/>
    <property type="project" value="TreeGrafter"/>
</dbReference>
<feature type="transmembrane region" description="Helical" evidence="7">
    <location>
        <begin position="9"/>
        <end position="31"/>
    </location>
</feature>
<comment type="caution">
    <text evidence="9">The sequence shown here is derived from an EMBL/GenBank/DDBJ whole genome shotgun (WGS) entry which is preliminary data.</text>
</comment>
<feature type="transmembrane region" description="Helical" evidence="7">
    <location>
        <begin position="43"/>
        <end position="63"/>
    </location>
</feature>